<evidence type="ECO:0000256" key="2">
    <source>
        <dbReference type="ARBA" id="ARBA00022777"/>
    </source>
</evidence>
<dbReference type="GO" id="GO:0016301">
    <property type="term" value="F:kinase activity"/>
    <property type="evidence" value="ECO:0007669"/>
    <property type="project" value="UniProtKB-KW"/>
</dbReference>
<dbReference type="InterPro" id="IPR001789">
    <property type="entry name" value="Sig_transdc_resp-reg_receiver"/>
</dbReference>
<dbReference type="PROSITE" id="PS51831">
    <property type="entry name" value="HD"/>
    <property type="match status" value="1"/>
</dbReference>
<dbReference type="InterPro" id="IPR006675">
    <property type="entry name" value="HDIG_dom"/>
</dbReference>
<dbReference type="SMART" id="SM00448">
    <property type="entry name" value="REC"/>
    <property type="match status" value="1"/>
</dbReference>
<dbReference type="Gene3D" id="3.40.50.2300">
    <property type="match status" value="1"/>
</dbReference>
<dbReference type="NCBIfam" id="TIGR00277">
    <property type="entry name" value="HDIG"/>
    <property type="match status" value="1"/>
</dbReference>
<feature type="domain" description="HD-GYP" evidence="5">
    <location>
        <begin position="301"/>
        <end position="491"/>
    </location>
</feature>
<dbReference type="Pfam" id="PF13487">
    <property type="entry name" value="HD_5"/>
    <property type="match status" value="1"/>
</dbReference>
<evidence type="ECO:0000256" key="1">
    <source>
        <dbReference type="ARBA" id="ARBA00022679"/>
    </source>
</evidence>
<dbReference type="CDD" id="cd17536">
    <property type="entry name" value="REC_YesN-like"/>
    <property type="match status" value="1"/>
</dbReference>
<dbReference type="Pfam" id="PF00072">
    <property type="entry name" value="Response_reg"/>
    <property type="match status" value="1"/>
</dbReference>
<gene>
    <name evidence="6" type="ORF">MNBD_NITROSPIRAE02-26</name>
</gene>
<dbReference type="SUPFAM" id="SSF52172">
    <property type="entry name" value="CheY-like"/>
    <property type="match status" value="1"/>
</dbReference>
<dbReference type="EMBL" id="UOGH01000043">
    <property type="protein sequence ID" value="VAX27374.1"/>
    <property type="molecule type" value="Genomic_DNA"/>
</dbReference>
<evidence type="ECO:0000259" key="4">
    <source>
        <dbReference type="PROSITE" id="PS51831"/>
    </source>
</evidence>
<dbReference type="Gene3D" id="3.30.450.40">
    <property type="match status" value="1"/>
</dbReference>
<dbReference type="PANTHER" id="PTHR45228:SF4">
    <property type="entry name" value="LIPOPROTEIN"/>
    <property type="match status" value="1"/>
</dbReference>
<dbReference type="SUPFAM" id="SSF55781">
    <property type="entry name" value="GAF domain-like"/>
    <property type="match status" value="1"/>
</dbReference>
<keyword evidence="1" id="KW-0808">Transferase</keyword>
<name>A0A3B1CU46_9ZZZZ</name>
<dbReference type="InterPro" id="IPR006674">
    <property type="entry name" value="HD_domain"/>
</dbReference>
<dbReference type="InterPro" id="IPR011006">
    <property type="entry name" value="CheY-like_superfamily"/>
</dbReference>
<sequence>MPRVLIVDDDQSIRSVLSDMVRTAGPYQTDIAMDGMEGMEKVRHDEYDIIFTDIKMPRMGGLEFMQEVRKQNPMIPVVVISAYAYLETAISAMKQGAADFITKPFTFNDIRHILNKVIRERELIKTFAGNGNKDAVVETLNSELYKRLQEINTLFTLSIELDEIKENASIFNRIVSMIARLLKVKRVALGLLENGTIESRYTIGIAHIEKLSLKGSIYEDVIRNKTHTVLEVGQKNPFSGYPLESEFLIIPLRLNNEVLGFLSITDKTDGYKFADEEINLALTLIHKACLRLENNALYEITYNNLINTLKTLILTVEARDSYTKQHSERVTKLSLEIADAIGCAQAEKDAIRFAGYLHDIGKIGVRDIVLLKPGGLTDEEFEEIKKHPVVGDNIVSPLGSFPLERLLIRHHHERFDGHGYPDGLRGEEIPLIARILSVADTYDSMTTTRPYRKGVDHKTAIGEINQCSSSQFDPVVVKAFMSTSTGRGGNQ</sequence>
<dbReference type="InterPro" id="IPR003018">
    <property type="entry name" value="GAF"/>
</dbReference>
<dbReference type="GO" id="GO:0000160">
    <property type="term" value="P:phosphorelay signal transduction system"/>
    <property type="evidence" value="ECO:0007669"/>
    <property type="project" value="InterPro"/>
</dbReference>
<dbReference type="InterPro" id="IPR037522">
    <property type="entry name" value="HD_GYP_dom"/>
</dbReference>
<evidence type="ECO:0000259" key="3">
    <source>
        <dbReference type="PROSITE" id="PS50110"/>
    </source>
</evidence>
<dbReference type="SMART" id="SM00471">
    <property type="entry name" value="HDc"/>
    <property type="match status" value="1"/>
</dbReference>
<dbReference type="SUPFAM" id="SSF109604">
    <property type="entry name" value="HD-domain/PDEase-like"/>
    <property type="match status" value="1"/>
</dbReference>
<proteinExistence type="predicted"/>
<dbReference type="Pfam" id="PF01590">
    <property type="entry name" value="GAF"/>
    <property type="match status" value="1"/>
</dbReference>
<dbReference type="PROSITE" id="PS51832">
    <property type="entry name" value="HD_GYP"/>
    <property type="match status" value="1"/>
</dbReference>
<dbReference type="InterPro" id="IPR003607">
    <property type="entry name" value="HD/PDEase_dom"/>
</dbReference>
<accession>A0A3B1CU46</accession>
<evidence type="ECO:0000259" key="5">
    <source>
        <dbReference type="PROSITE" id="PS51832"/>
    </source>
</evidence>
<evidence type="ECO:0000313" key="6">
    <source>
        <dbReference type="EMBL" id="VAX27374.1"/>
    </source>
</evidence>
<feature type="domain" description="Response regulatory" evidence="3">
    <location>
        <begin position="3"/>
        <end position="118"/>
    </location>
</feature>
<keyword evidence="2" id="KW-0418">Kinase</keyword>
<dbReference type="SMART" id="SM00065">
    <property type="entry name" value="GAF"/>
    <property type="match status" value="1"/>
</dbReference>
<dbReference type="InterPro" id="IPR052020">
    <property type="entry name" value="Cyclic_di-GMP/3'3'-cGAMP_PDE"/>
</dbReference>
<dbReference type="PANTHER" id="PTHR45228">
    <property type="entry name" value="CYCLIC DI-GMP PHOSPHODIESTERASE TM_0186-RELATED"/>
    <property type="match status" value="1"/>
</dbReference>
<protein>
    <recommendedName>
        <fullName evidence="7">Response regulator</fullName>
    </recommendedName>
</protein>
<feature type="domain" description="HD" evidence="4">
    <location>
        <begin position="323"/>
        <end position="445"/>
    </location>
</feature>
<dbReference type="CDD" id="cd00077">
    <property type="entry name" value="HDc"/>
    <property type="match status" value="1"/>
</dbReference>
<dbReference type="Gene3D" id="1.10.3210.10">
    <property type="entry name" value="Hypothetical protein af1432"/>
    <property type="match status" value="1"/>
</dbReference>
<reference evidence="6" key="1">
    <citation type="submission" date="2018-06" db="EMBL/GenBank/DDBJ databases">
        <authorList>
            <person name="Zhirakovskaya E."/>
        </authorList>
    </citation>
    <scope>NUCLEOTIDE SEQUENCE</scope>
</reference>
<dbReference type="InterPro" id="IPR029016">
    <property type="entry name" value="GAF-like_dom_sf"/>
</dbReference>
<dbReference type="PROSITE" id="PS50110">
    <property type="entry name" value="RESPONSE_REGULATORY"/>
    <property type="match status" value="1"/>
</dbReference>
<dbReference type="AlphaFoldDB" id="A0A3B1CU46"/>
<evidence type="ECO:0008006" key="7">
    <source>
        <dbReference type="Google" id="ProtNLM"/>
    </source>
</evidence>
<organism evidence="6">
    <name type="scientific">hydrothermal vent metagenome</name>
    <dbReference type="NCBI Taxonomy" id="652676"/>
    <lineage>
        <taxon>unclassified sequences</taxon>
        <taxon>metagenomes</taxon>
        <taxon>ecological metagenomes</taxon>
    </lineage>
</organism>